<evidence type="ECO:0000256" key="4">
    <source>
        <dbReference type="ARBA" id="ARBA00022912"/>
    </source>
</evidence>
<dbReference type="EMBL" id="JAIFTH010001080">
    <property type="protein sequence ID" value="KAG9508708.1"/>
    <property type="molecule type" value="Genomic_DNA"/>
</dbReference>
<dbReference type="PANTHER" id="PTHR24253">
    <property type="entry name" value="TRANSMEMBRANE PROTEASE SERINE"/>
    <property type="match status" value="1"/>
</dbReference>
<name>A0ABQ7S5S9_9ACAR</name>
<dbReference type="SMART" id="SM00332">
    <property type="entry name" value="PP2Cc"/>
    <property type="match status" value="1"/>
</dbReference>
<evidence type="ECO:0000313" key="14">
    <source>
        <dbReference type="Proteomes" id="UP000825002"/>
    </source>
</evidence>
<evidence type="ECO:0000256" key="9">
    <source>
        <dbReference type="SAM" id="MobiDB-lite"/>
    </source>
</evidence>
<evidence type="ECO:0000259" key="10">
    <source>
        <dbReference type="PROSITE" id="PS50240"/>
    </source>
</evidence>
<keyword evidence="8" id="KW-0645">Protease</keyword>
<dbReference type="Gene3D" id="3.60.40.10">
    <property type="entry name" value="PPM-type phosphatase domain"/>
    <property type="match status" value="1"/>
</dbReference>
<feature type="region of interest" description="Disordered" evidence="9">
    <location>
        <begin position="291"/>
        <end position="338"/>
    </location>
</feature>
<feature type="domain" description="Peptidase S1" evidence="10">
    <location>
        <begin position="588"/>
        <end position="901"/>
    </location>
</feature>
<evidence type="ECO:0000259" key="11">
    <source>
        <dbReference type="PROSITE" id="PS51746"/>
    </source>
</evidence>
<dbReference type="SMART" id="SM00020">
    <property type="entry name" value="Tryp_SPc"/>
    <property type="match status" value="1"/>
</dbReference>
<dbReference type="Pfam" id="PF00481">
    <property type="entry name" value="PP2C"/>
    <property type="match status" value="1"/>
</dbReference>
<evidence type="ECO:0000256" key="7">
    <source>
        <dbReference type="RuleBase" id="RU003465"/>
    </source>
</evidence>
<feature type="non-terminal residue" evidence="13">
    <location>
        <position position="907"/>
    </location>
</feature>
<evidence type="ECO:0000256" key="5">
    <source>
        <dbReference type="ARBA" id="ARBA00023157"/>
    </source>
</evidence>
<dbReference type="PROSITE" id="PS50240">
    <property type="entry name" value="TRYPSIN_DOM"/>
    <property type="match status" value="1"/>
</dbReference>
<protein>
    <submittedName>
        <fullName evidence="13">Uncharacterized protein</fullName>
    </submittedName>
</protein>
<dbReference type="PROSITE" id="PS51888">
    <property type="entry name" value="CLIP"/>
    <property type="match status" value="1"/>
</dbReference>
<dbReference type="InterPro" id="IPR001254">
    <property type="entry name" value="Trypsin_dom"/>
</dbReference>
<keyword evidence="3 7" id="KW-0378">Hydrolase</keyword>
<dbReference type="InterPro" id="IPR022700">
    <property type="entry name" value="CLIP"/>
</dbReference>
<keyword evidence="5" id="KW-1015">Disulfide bond</keyword>
<evidence type="ECO:0000313" key="13">
    <source>
        <dbReference type="EMBL" id="KAG9508708.1"/>
    </source>
</evidence>
<dbReference type="InterPro" id="IPR009003">
    <property type="entry name" value="Peptidase_S1_PA"/>
</dbReference>
<dbReference type="CDD" id="cd00143">
    <property type="entry name" value="PP2Cc"/>
    <property type="match status" value="1"/>
</dbReference>
<proteinExistence type="inferred from homology"/>
<dbReference type="Gene3D" id="2.40.10.10">
    <property type="entry name" value="Trypsin-like serine proteases"/>
    <property type="match status" value="2"/>
</dbReference>
<evidence type="ECO:0000256" key="6">
    <source>
        <dbReference type="ARBA" id="ARBA00024195"/>
    </source>
</evidence>
<dbReference type="InterPro" id="IPR001932">
    <property type="entry name" value="PPM-type_phosphatase-like_dom"/>
</dbReference>
<dbReference type="PROSITE" id="PS00134">
    <property type="entry name" value="TRYPSIN_HIS"/>
    <property type="match status" value="1"/>
</dbReference>
<evidence type="ECO:0000256" key="3">
    <source>
        <dbReference type="ARBA" id="ARBA00022801"/>
    </source>
</evidence>
<keyword evidence="14" id="KW-1185">Reference proteome</keyword>
<comment type="similarity">
    <text evidence="7">Belongs to the PP2C family.</text>
</comment>
<evidence type="ECO:0000256" key="8">
    <source>
        <dbReference type="RuleBase" id="RU363034"/>
    </source>
</evidence>
<dbReference type="SMART" id="SM00331">
    <property type="entry name" value="PP2C_SIG"/>
    <property type="match status" value="1"/>
</dbReference>
<evidence type="ECO:0000256" key="1">
    <source>
        <dbReference type="ARBA" id="ARBA00022723"/>
    </source>
</evidence>
<dbReference type="Pfam" id="PF00089">
    <property type="entry name" value="Trypsin"/>
    <property type="match status" value="2"/>
</dbReference>
<evidence type="ECO:0000256" key="2">
    <source>
        <dbReference type="ARBA" id="ARBA00022729"/>
    </source>
</evidence>
<sequence length="907" mass="99445">MGAYLSKPVDQPHSIDGYSKTLSYAASSMQGWRSANEDAHSCILDYDEGTSFFAVFDGHGGAEVAIYSASKLPGFIKNHPLYKSDDLPKALQEAFIDFDDSLRKPEVPGKDSGCTAVVALFKNDTLHVANAGDSRCVLCRNGTAVDMSADHKPEDDIEKERISKAGGKISEDGRVNGGLNLSRAIGDHSYKTNQNLTSREQMITAFPDIQSCKINPETDEFVILACDGIWNSMTSQEVVDFVRDRIDKTDKLSQICEELFRACLAENTTGDGTGCDNMTCIIVRTKKPQEIINSPEDPIVEPTPQEQQKNDDEVKTNGDSAKRKSEDGGDEDVGSKRVNVGPQLSVHFPRFSSSQAAEAILTGAQVINKISQAETNLNYCRTPDNQPGECSDIRKCFSIMLDRNVLKQSVCLRNLIIPAVCCPIRTKASANPKQSSTAMLSSLNPTNIKMANPTSLIPVRQNSTLSSWSMISKGSPHVRKPSISAPPSRPVGLIIRNVPPRATQSPSFISPTKKNDFNNKTIESNSTSFWTSAVETISDFILKNPPKSNDTNQASTQTKNSTVHLYEFLAARNNNTCGESSFTRTSRIVGGNDSKLGQWPWMTAIYLHKNPNENSEFWCGGALIDNRHVLTAAHCLTDVRGNRYTPEQISIRIGGVDLTKGTELPLGSQSLGAEIDQTLKARDAHAISLARDGVDLESGNIDETLVESQSSWFRQGTSTNDEFKEKLSRKVGLFKTYKVASIKSHSKFQRHGFYNDIGLIELAETVAIDDNIQRVCVPMDSDRSRDFAGYMATVLGWGTLSYGGQSAKALQQVTMPVWTNKDCDDRYLQPIGKTFMCAGFLSGGKDACQGDSGGPLLINDSKGRWFLHGVVSFGKTCAQAGYPGVYTRVSEYLDWIRDNINSEKPKQ</sequence>
<dbReference type="PANTHER" id="PTHR24253:SF153">
    <property type="entry name" value="SERINE PROTEASE HEPSIN"/>
    <property type="match status" value="1"/>
</dbReference>
<gene>
    <name evidence="13" type="ORF">GZH46_02790</name>
</gene>
<feature type="domain" description="Clip" evidence="12">
    <location>
        <begin position="379"/>
        <end position="422"/>
    </location>
</feature>
<feature type="domain" description="PPM-type phosphatase" evidence="11">
    <location>
        <begin position="23"/>
        <end position="285"/>
    </location>
</feature>
<dbReference type="PROSITE" id="PS00135">
    <property type="entry name" value="TRYPSIN_SER"/>
    <property type="match status" value="1"/>
</dbReference>
<dbReference type="InterPro" id="IPR001314">
    <property type="entry name" value="Peptidase_S1A"/>
</dbReference>
<dbReference type="InterPro" id="IPR000222">
    <property type="entry name" value="PP2C_BS"/>
</dbReference>
<feature type="compositionally biased region" description="Basic and acidic residues" evidence="9">
    <location>
        <begin position="308"/>
        <end position="327"/>
    </location>
</feature>
<comment type="similarity">
    <text evidence="6">Belongs to the peptidase S1 family. CLIP subfamily.</text>
</comment>
<dbReference type="SUPFAM" id="SSF50494">
    <property type="entry name" value="Trypsin-like serine proteases"/>
    <property type="match status" value="1"/>
</dbReference>
<dbReference type="InterPro" id="IPR043504">
    <property type="entry name" value="Peptidase_S1_PA_chymotrypsin"/>
</dbReference>
<dbReference type="InterPro" id="IPR033116">
    <property type="entry name" value="TRYPSIN_SER"/>
</dbReference>
<dbReference type="PROSITE" id="PS01032">
    <property type="entry name" value="PPM_1"/>
    <property type="match status" value="1"/>
</dbReference>
<comment type="caution">
    <text evidence="13">The sequence shown here is derived from an EMBL/GenBank/DDBJ whole genome shotgun (WGS) entry which is preliminary data.</text>
</comment>
<keyword evidence="8" id="KW-0720">Serine protease</keyword>
<dbReference type="PROSITE" id="PS51746">
    <property type="entry name" value="PPM_2"/>
    <property type="match status" value="1"/>
</dbReference>
<dbReference type="Proteomes" id="UP000825002">
    <property type="component" value="Unassembled WGS sequence"/>
</dbReference>
<dbReference type="InterPro" id="IPR036457">
    <property type="entry name" value="PPM-type-like_dom_sf"/>
</dbReference>
<organism evidence="13 14">
    <name type="scientific">Fragariocoptes setiger</name>
    <dbReference type="NCBI Taxonomy" id="1670756"/>
    <lineage>
        <taxon>Eukaryota</taxon>
        <taxon>Metazoa</taxon>
        <taxon>Ecdysozoa</taxon>
        <taxon>Arthropoda</taxon>
        <taxon>Chelicerata</taxon>
        <taxon>Arachnida</taxon>
        <taxon>Acari</taxon>
        <taxon>Acariformes</taxon>
        <taxon>Trombidiformes</taxon>
        <taxon>Prostigmata</taxon>
        <taxon>Eupodina</taxon>
        <taxon>Eriophyoidea</taxon>
        <taxon>Phytoptidae</taxon>
        <taxon>Fragariocoptes</taxon>
    </lineage>
</organism>
<dbReference type="PRINTS" id="PR00722">
    <property type="entry name" value="CHYMOTRYPSIN"/>
</dbReference>
<keyword evidence="1" id="KW-0479">Metal-binding</keyword>
<dbReference type="InterPro" id="IPR018114">
    <property type="entry name" value="TRYPSIN_HIS"/>
</dbReference>
<accession>A0ABQ7S5S9</accession>
<dbReference type="SUPFAM" id="SSF81606">
    <property type="entry name" value="PP2C-like"/>
    <property type="match status" value="1"/>
</dbReference>
<keyword evidence="2" id="KW-0732">Signal</keyword>
<evidence type="ECO:0000259" key="12">
    <source>
        <dbReference type="PROSITE" id="PS51888"/>
    </source>
</evidence>
<dbReference type="CDD" id="cd00190">
    <property type="entry name" value="Tryp_SPc"/>
    <property type="match status" value="1"/>
</dbReference>
<reference evidence="13 14" key="1">
    <citation type="submission" date="2020-10" db="EMBL/GenBank/DDBJ databases">
        <authorList>
            <person name="Klimov P.B."/>
            <person name="Dyachkov S.M."/>
            <person name="Chetverikov P.E."/>
        </authorList>
    </citation>
    <scope>NUCLEOTIDE SEQUENCE [LARGE SCALE GENOMIC DNA]</scope>
    <source>
        <strain evidence="13">BMOC 18-1129-001#AD2665</strain>
        <tissue evidence="13">Entire mites</tissue>
    </source>
</reference>
<keyword evidence="4 7" id="KW-0904">Protein phosphatase</keyword>
<dbReference type="SMART" id="SM00680">
    <property type="entry name" value="CLIP"/>
    <property type="match status" value="1"/>
</dbReference>